<proteinExistence type="predicted"/>
<protein>
    <submittedName>
        <fullName evidence="1">Uncharacterized protein</fullName>
    </submittedName>
</protein>
<dbReference type="RefSeq" id="WP_180283996.1">
    <property type="nucleotide sequence ID" value="NZ_JABFDB010000016.1"/>
</dbReference>
<evidence type="ECO:0000313" key="1">
    <source>
        <dbReference type="EMBL" id="NYZ22219.1"/>
    </source>
</evidence>
<evidence type="ECO:0000313" key="2">
    <source>
        <dbReference type="Proteomes" id="UP000584642"/>
    </source>
</evidence>
<comment type="caution">
    <text evidence="1">The sequence shown here is derived from an EMBL/GenBank/DDBJ whole genome shotgun (WGS) entry which is preliminary data.</text>
</comment>
<keyword evidence="2" id="KW-1185">Reference proteome</keyword>
<organism evidence="1 2">
    <name type="scientific">Azospirillum oleiclasticum</name>
    <dbReference type="NCBI Taxonomy" id="2735135"/>
    <lineage>
        <taxon>Bacteria</taxon>
        <taxon>Pseudomonadati</taxon>
        <taxon>Pseudomonadota</taxon>
        <taxon>Alphaproteobacteria</taxon>
        <taxon>Rhodospirillales</taxon>
        <taxon>Azospirillaceae</taxon>
        <taxon>Azospirillum</taxon>
    </lineage>
</organism>
<dbReference type="Proteomes" id="UP000584642">
    <property type="component" value="Unassembled WGS sequence"/>
</dbReference>
<accession>A0ABX2TGS1</accession>
<name>A0ABX2TGS1_9PROT</name>
<sequence>MLRGGLQFEVQVYKTDHWVLSAVFPTEDEARRHGSSLLSAARAEGIRVVKDWTRIDGRHVETEIHTEFRAATKAMTVAPVDEAPQVCTALPDYYAADSRMMMTRILRNYTERLVVTPTEILHNHGELKRLLDKDNLVPLAVGRIAALQAEKAGMDGRTRRDEIYDAVNRMTERARLAGQRNDLPEIGAAGFAEAIERLSGEEPEERAFLGKVVLSRDLVQMRNWFAKLDFLGELVQQDGGAGGEPLALLDGAMADVMVAPSVAQELLGMQSGLGEALCNLIDLSRGRLDPGDRGEDDRALRVSELLAFHDLEETRGAVLDLVRRQLKGTAPLQRRDPSAERDAFDIVLARTATPQGVVGGGSMAEALVQRYMRFLEAGGATGRRQAIVEVTGRIEDGKDRVRFLIALTQSEIGRQHRQDIAAQLAELTTGPGALARFVKAGHPIKENLEALTALYGEVSASPLPEPMRNDVSDAIDGLLVTYIVGTKVVERLDNPTDLLRHRANRLMQLCSPGTLQSRKALAIVRQRVVNHLRQPNFEHAYVADIADPILQQKALRDFYKLLGQAGFR</sequence>
<dbReference type="EMBL" id="JABFDB010000016">
    <property type="protein sequence ID" value="NYZ22219.1"/>
    <property type="molecule type" value="Genomic_DNA"/>
</dbReference>
<gene>
    <name evidence="1" type="ORF">HND93_21105</name>
</gene>
<reference evidence="1 2" key="1">
    <citation type="submission" date="2020-05" db="EMBL/GenBank/DDBJ databases">
        <title>Azospirillum oleiclasticum sp. nov, a nitrogen-fixing and heavy crude oil-emulsifying bacterium isolated from the crude oil of Yumen Oilfield.</title>
        <authorList>
            <person name="Wu D."/>
            <person name="Cai M."/>
            <person name="Zhang X."/>
        </authorList>
    </citation>
    <scope>NUCLEOTIDE SEQUENCE [LARGE SCALE GENOMIC DNA]</scope>
    <source>
        <strain evidence="1 2">ROY-1-1-2</strain>
    </source>
</reference>